<evidence type="ECO:0000256" key="2">
    <source>
        <dbReference type="ARBA" id="ARBA00022737"/>
    </source>
</evidence>
<sequence>MAWTRVSLLSFLFVCSVVAETKLSRQEYECGPSGWPVCVYTNVVITHADAHDAVFSYEKFLPDTVLFRNSSMKTVPVSLVRPLGRLGRLDLSDLQIERIDELADVDGVTINELLLTNNSIERFPSHVFHGIKKLRQLLVDGNNLANLPVGTFDRSSDLCILSLANNYLERIEDGIFKNSGQLYDINLASNKLTHVDLSLIPRLRYANVSFNQLTLLSVPAELRTLDASHNLIHTVTAVNGTSLVAANLRHNRLSDTAWLVRFAALTTLDLSFNDLEELPNDHFTSMHHLTQLLLQNNRLVRLELRQPVRSLRVLDVSHNRLVQVEESKEQFELLTELYLAHNAIVTLTIGSNNTLQNVTLAHNDWDCKSLRELLTDRLVQVAIGDTDRNCREERLSDAGHGLCCKQTTTLSRSIRSVDSEFDWGAYSRNLTYRANLREIERLEEENRKVNRTLQQHTEVHLDLLSSIDSHLNRFKLTKYGLVKPSVNLRTVFTHLANRDTNALQTSEAKRTEYKSIKSLVEKHQKDVPVLQNELNELNREWNVLKQKTADVKRELKRLRNNSAISHKP</sequence>
<keyword evidence="1" id="KW-0433">Leucine-rich repeat</keyword>
<reference evidence="6" key="1">
    <citation type="submission" date="2013-03" db="EMBL/GenBank/DDBJ databases">
        <title>The Genome Sequence of Anopheles dirus WRAIR2.</title>
        <authorList>
            <consortium name="The Broad Institute Genomics Platform"/>
            <person name="Neafsey D.E."/>
            <person name="Walton C."/>
            <person name="Walker B."/>
            <person name="Young S.K."/>
            <person name="Zeng Q."/>
            <person name="Gargeya S."/>
            <person name="Fitzgerald M."/>
            <person name="Haas B."/>
            <person name="Abouelleil A."/>
            <person name="Allen A.W."/>
            <person name="Alvarado L."/>
            <person name="Arachchi H.M."/>
            <person name="Berlin A.M."/>
            <person name="Chapman S.B."/>
            <person name="Gainer-Dewar J."/>
            <person name="Goldberg J."/>
            <person name="Griggs A."/>
            <person name="Gujja S."/>
            <person name="Hansen M."/>
            <person name="Howarth C."/>
            <person name="Imamovic A."/>
            <person name="Ireland A."/>
            <person name="Larimer J."/>
            <person name="McCowan C."/>
            <person name="Murphy C."/>
            <person name="Pearson M."/>
            <person name="Poon T.W."/>
            <person name="Priest M."/>
            <person name="Roberts A."/>
            <person name="Saif S."/>
            <person name="Shea T."/>
            <person name="Sisk P."/>
            <person name="Sykes S."/>
            <person name="Wortman J."/>
            <person name="Nusbaum C."/>
            <person name="Birren B."/>
        </authorList>
    </citation>
    <scope>NUCLEOTIDE SEQUENCE [LARGE SCALE GENOMIC DNA]</scope>
    <source>
        <strain evidence="6">WRAIR2</strain>
    </source>
</reference>
<accession>A0A182NJP5</accession>
<dbReference type="STRING" id="7168.A0A182NJP5"/>
<dbReference type="InterPro" id="IPR001611">
    <property type="entry name" value="Leu-rich_rpt"/>
</dbReference>
<dbReference type="PANTHER" id="PTHR24366">
    <property type="entry name" value="IG(IMMUNOGLOBULIN) AND LRR(LEUCINE RICH REPEAT) DOMAINS"/>
    <property type="match status" value="1"/>
</dbReference>
<name>A0A182NJP5_9DIPT</name>
<dbReference type="Proteomes" id="UP000075884">
    <property type="component" value="Unassembled WGS sequence"/>
</dbReference>
<feature type="coiled-coil region" evidence="3">
    <location>
        <begin position="520"/>
        <end position="561"/>
    </location>
</feature>
<dbReference type="Gene3D" id="1.20.5.340">
    <property type="match status" value="1"/>
</dbReference>
<protein>
    <recommendedName>
        <fullName evidence="7">Leucine rich immune protein (Short)</fullName>
    </recommendedName>
</protein>
<proteinExistence type="predicted"/>
<feature type="coiled-coil region" evidence="3">
    <location>
        <begin position="432"/>
        <end position="459"/>
    </location>
</feature>
<keyword evidence="3" id="KW-0175">Coiled coil</keyword>
<dbReference type="PROSITE" id="PS51450">
    <property type="entry name" value="LRR"/>
    <property type="match status" value="1"/>
</dbReference>
<dbReference type="InterPro" id="IPR032675">
    <property type="entry name" value="LRR_dom_sf"/>
</dbReference>
<dbReference type="VEuPathDB" id="VectorBase:ADIR007869"/>
<keyword evidence="2" id="KW-0677">Repeat</keyword>
<feature type="signal peptide" evidence="4">
    <location>
        <begin position="1"/>
        <end position="19"/>
    </location>
</feature>
<dbReference type="Gene3D" id="1.20.5.110">
    <property type="match status" value="1"/>
</dbReference>
<evidence type="ECO:0000256" key="4">
    <source>
        <dbReference type="SAM" id="SignalP"/>
    </source>
</evidence>
<dbReference type="Pfam" id="PF00560">
    <property type="entry name" value="LRR_1"/>
    <property type="match status" value="1"/>
</dbReference>
<dbReference type="InterPro" id="IPR003591">
    <property type="entry name" value="Leu-rich_rpt_typical-subtyp"/>
</dbReference>
<dbReference type="EnsemblMetazoa" id="ADIR007869-RA">
    <property type="protein sequence ID" value="ADIR007869-PA"/>
    <property type="gene ID" value="ADIR007869"/>
</dbReference>
<dbReference type="AlphaFoldDB" id="A0A182NJP5"/>
<reference evidence="5" key="2">
    <citation type="submission" date="2020-05" db="UniProtKB">
        <authorList>
            <consortium name="EnsemblMetazoa"/>
        </authorList>
    </citation>
    <scope>IDENTIFICATION</scope>
    <source>
        <strain evidence="5">WRAIR2</strain>
    </source>
</reference>
<evidence type="ECO:0000256" key="3">
    <source>
        <dbReference type="SAM" id="Coils"/>
    </source>
</evidence>
<keyword evidence="6" id="KW-1185">Reference proteome</keyword>
<dbReference type="SMART" id="SM00369">
    <property type="entry name" value="LRR_TYP"/>
    <property type="match status" value="7"/>
</dbReference>
<dbReference type="Gene3D" id="3.80.10.10">
    <property type="entry name" value="Ribonuclease Inhibitor"/>
    <property type="match status" value="1"/>
</dbReference>
<evidence type="ECO:0000313" key="5">
    <source>
        <dbReference type="EnsemblMetazoa" id="ADIR007869-PA"/>
    </source>
</evidence>
<dbReference type="SUPFAM" id="SSF52058">
    <property type="entry name" value="L domain-like"/>
    <property type="match status" value="1"/>
</dbReference>
<evidence type="ECO:0000313" key="6">
    <source>
        <dbReference type="Proteomes" id="UP000075884"/>
    </source>
</evidence>
<organism evidence="5 6">
    <name type="scientific">Anopheles dirus</name>
    <dbReference type="NCBI Taxonomy" id="7168"/>
    <lineage>
        <taxon>Eukaryota</taxon>
        <taxon>Metazoa</taxon>
        <taxon>Ecdysozoa</taxon>
        <taxon>Arthropoda</taxon>
        <taxon>Hexapoda</taxon>
        <taxon>Insecta</taxon>
        <taxon>Pterygota</taxon>
        <taxon>Neoptera</taxon>
        <taxon>Endopterygota</taxon>
        <taxon>Diptera</taxon>
        <taxon>Nematocera</taxon>
        <taxon>Culicoidea</taxon>
        <taxon>Culicidae</taxon>
        <taxon>Anophelinae</taxon>
        <taxon>Anopheles</taxon>
    </lineage>
</organism>
<dbReference type="PRINTS" id="PR00019">
    <property type="entry name" value="LEURICHRPT"/>
</dbReference>
<feature type="chain" id="PRO_5008130075" description="Leucine rich immune protein (Short)" evidence="4">
    <location>
        <begin position="20"/>
        <end position="568"/>
    </location>
</feature>
<keyword evidence="4" id="KW-0732">Signal</keyword>
<evidence type="ECO:0000256" key="1">
    <source>
        <dbReference type="ARBA" id="ARBA00022614"/>
    </source>
</evidence>
<evidence type="ECO:0008006" key="7">
    <source>
        <dbReference type="Google" id="ProtNLM"/>
    </source>
</evidence>
<dbReference type="PANTHER" id="PTHR24366:SF96">
    <property type="entry name" value="LEUCINE RICH REPEAT CONTAINING 53"/>
    <property type="match status" value="1"/>
</dbReference>
<dbReference type="Pfam" id="PF13855">
    <property type="entry name" value="LRR_8"/>
    <property type="match status" value="1"/>
</dbReference>